<reference evidence="4" key="1">
    <citation type="submission" date="2016-08" db="EMBL/GenBank/DDBJ databases">
        <title>Complete Genome Seqeunce of Paenibacillus sp. nov. IHBB 9852 from high altitute lake of Indian trans-Himalayas.</title>
        <authorList>
            <person name="Kiran S."/>
            <person name="Swarnkar M.K."/>
            <person name="Rana A."/>
            <person name="Tewari R."/>
            <person name="Gulati A."/>
        </authorList>
    </citation>
    <scope>NUCLEOTIDE SEQUENCE [LARGE SCALE GENOMIC DNA]</scope>
    <source>
        <strain evidence="4">IHBB 9852</strain>
    </source>
</reference>
<reference evidence="5 6" key="2">
    <citation type="submission" date="2016-12" db="EMBL/GenBank/DDBJ databases">
        <title>Genome sequencing and description of Paenibacillus sp. nov. from high altitude lake in the Indian Trans- Himalayas.</title>
        <authorList>
            <person name="Kiran S."/>
            <person name="Swarnkar M.K."/>
            <person name="Rana A."/>
            <person name="Tewari R."/>
            <person name="Gulati A."/>
        </authorList>
    </citation>
    <scope>NUCLEOTIDE SEQUENCE [LARGE SCALE GENOMIC DNA]</scope>
    <source>
        <strain evidence="5 6">IHBB 9951</strain>
    </source>
</reference>
<dbReference type="RefSeq" id="WP_077566964.1">
    <property type="nucleotide sequence ID" value="NZ_CP016809.1"/>
</dbReference>
<gene>
    <name evidence="5" type="ORF">BBD40_10035</name>
    <name evidence="4" type="ORF">BBD41_25505</name>
</gene>
<feature type="transmembrane region" description="Helical" evidence="2">
    <location>
        <begin position="147"/>
        <end position="168"/>
    </location>
</feature>
<dbReference type="EMBL" id="MRVI01000001">
    <property type="protein sequence ID" value="OOC62165.1"/>
    <property type="molecule type" value="Genomic_DNA"/>
</dbReference>
<evidence type="ECO:0000259" key="3">
    <source>
        <dbReference type="Pfam" id="PF13559"/>
    </source>
</evidence>
<dbReference type="KEGG" id="pib:BBD41_25505"/>
<feature type="transmembrane region" description="Helical" evidence="2">
    <location>
        <begin position="12"/>
        <end position="34"/>
    </location>
</feature>
<evidence type="ECO:0000313" key="5">
    <source>
        <dbReference type="EMBL" id="OOC62165.1"/>
    </source>
</evidence>
<dbReference type="AlphaFoldDB" id="A0A1B2E6Y7"/>
<dbReference type="Proteomes" id="UP000189059">
    <property type="component" value="Unassembled WGS sequence"/>
</dbReference>
<evidence type="ECO:0000313" key="4">
    <source>
        <dbReference type="EMBL" id="ANY75662.1"/>
    </source>
</evidence>
<organism evidence="4">
    <name type="scientific">Paenibacillus ihbetae</name>
    <dbReference type="NCBI Taxonomy" id="1870820"/>
    <lineage>
        <taxon>Bacteria</taxon>
        <taxon>Bacillati</taxon>
        <taxon>Bacillota</taxon>
        <taxon>Bacilli</taxon>
        <taxon>Bacillales</taxon>
        <taxon>Paenibacillaceae</taxon>
        <taxon>Paenibacillus</taxon>
    </lineage>
</organism>
<dbReference type="Pfam" id="PF13559">
    <property type="entry name" value="DUF4129"/>
    <property type="match status" value="1"/>
</dbReference>
<keyword evidence="2" id="KW-1133">Transmembrane helix</keyword>
<keyword evidence="2" id="KW-0812">Transmembrane</keyword>
<feature type="transmembrane region" description="Helical" evidence="2">
    <location>
        <begin position="118"/>
        <end position="138"/>
    </location>
</feature>
<evidence type="ECO:0000313" key="6">
    <source>
        <dbReference type="Proteomes" id="UP000189059"/>
    </source>
</evidence>
<feature type="compositionally biased region" description="Pro residues" evidence="1">
    <location>
        <begin position="236"/>
        <end position="248"/>
    </location>
</feature>
<keyword evidence="2" id="KW-0472">Membrane</keyword>
<evidence type="ECO:0000256" key="1">
    <source>
        <dbReference type="SAM" id="MobiDB-lite"/>
    </source>
</evidence>
<accession>A0A1B2E6Y7</accession>
<dbReference type="OrthoDB" id="2663086at2"/>
<feature type="domain" description="Protein-glutamine gamma-glutamyltransferase-like C-terminal" evidence="3">
    <location>
        <begin position="363"/>
        <end position="428"/>
    </location>
</feature>
<proteinExistence type="predicted"/>
<evidence type="ECO:0000256" key="2">
    <source>
        <dbReference type="SAM" id="Phobius"/>
    </source>
</evidence>
<protein>
    <recommendedName>
        <fullName evidence="3">Protein-glutamine gamma-glutamyltransferase-like C-terminal domain-containing protein</fullName>
    </recommendedName>
</protein>
<feature type="transmembrane region" description="Helical" evidence="2">
    <location>
        <begin position="188"/>
        <end position="206"/>
    </location>
</feature>
<sequence length="433" mass="49682">MRIRGFGMLQAFFNSLVECVLYFPVLFIPAYFLFPDSLRWLWPAAALGAYLIGYAGSALLRLNRQFKAVMWAVIVSIALGSWLLGVDLLLAYAIPVLFTASYRGSRMEQINWSSMFPGTYYLAGLILYGASSFVLAFMDSFREGMPVLTWFGAGALALTLLIVNQQLVLDETLPGNDRPVLERRVLRYNRSFIVVLLLIIAAIAFLPQLRHWFEEMARGLTAWLSGLFSAGTETPPETPAAPQPPPELQLPDSEQKAPSRFMKSLETVLVYGVFIAIGIGLLLLFMRFGKQLPKLLGILSKWMNRMMSRQETQASLGYEDEVEDIEHERAGQRLRRALASVRFSKKDRGEERHDPNRIIRQMYRRILLQSIREGYNWKAALTPRETENDLKDWQEHSQERMPKTLVELYEKARYGNRSLTEEEVQRLQNSRKR</sequence>
<feature type="transmembrane region" description="Helical" evidence="2">
    <location>
        <begin position="268"/>
        <end position="286"/>
    </location>
</feature>
<keyword evidence="6" id="KW-1185">Reference proteome</keyword>
<feature type="transmembrane region" description="Helical" evidence="2">
    <location>
        <begin position="40"/>
        <end position="62"/>
    </location>
</feature>
<feature type="transmembrane region" description="Helical" evidence="2">
    <location>
        <begin position="69"/>
        <end position="98"/>
    </location>
</feature>
<dbReference type="EMBL" id="CP016809">
    <property type="protein sequence ID" value="ANY75662.1"/>
    <property type="molecule type" value="Genomic_DNA"/>
</dbReference>
<feature type="region of interest" description="Disordered" evidence="1">
    <location>
        <begin position="232"/>
        <end position="256"/>
    </location>
</feature>
<dbReference type="InterPro" id="IPR025403">
    <property type="entry name" value="TgpA-like_C"/>
</dbReference>
<name>A0A1B2E6Y7_9BACL</name>